<protein>
    <submittedName>
        <fullName evidence="3">Zinc ribbon domain-containing protein</fullName>
    </submittedName>
</protein>
<gene>
    <name evidence="3" type="ORF">ACFFRH_33045</name>
</gene>
<dbReference type="SMART" id="SM00834">
    <property type="entry name" value="CxxC_CXXC_SSSS"/>
    <property type="match status" value="1"/>
</dbReference>
<evidence type="ECO:0000313" key="4">
    <source>
        <dbReference type="Proteomes" id="UP001589610"/>
    </source>
</evidence>
<feature type="compositionally biased region" description="Low complexity" evidence="1">
    <location>
        <begin position="50"/>
        <end position="59"/>
    </location>
</feature>
<proteinExistence type="predicted"/>
<organism evidence="3 4">
    <name type="scientific">Streptosporangium vulgare</name>
    <dbReference type="NCBI Taxonomy" id="46190"/>
    <lineage>
        <taxon>Bacteria</taxon>
        <taxon>Bacillati</taxon>
        <taxon>Actinomycetota</taxon>
        <taxon>Actinomycetes</taxon>
        <taxon>Streptosporangiales</taxon>
        <taxon>Streptosporangiaceae</taxon>
        <taxon>Streptosporangium</taxon>
    </lineage>
</organism>
<dbReference type="Pfam" id="PF09723">
    <property type="entry name" value="Zn_ribbon_8"/>
    <property type="match status" value="1"/>
</dbReference>
<sequence>MPRYDFRCRACGSTFEISRPMARSGDPALCPDGHDDTVKLLSTVAVTGGSTGASAAPQPSGGGGGCCGGGCCG</sequence>
<feature type="region of interest" description="Disordered" evidence="1">
    <location>
        <begin position="50"/>
        <end position="73"/>
    </location>
</feature>
<dbReference type="InterPro" id="IPR013429">
    <property type="entry name" value="Regulatory_FmdB_Zinc_ribbon"/>
</dbReference>
<dbReference type="EMBL" id="JBHMBS010000022">
    <property type="protein sequence ID" value="MFB9680330.1"/>
    <property type="molecule type" value="Genomic_DNA"/>
</dbReference>
<feature type="domain" description="Putative regulatory protein FmdB zinc ribbon" evidence="2">
    <location>
        <begin position="1"/>
        <end position="42"/>
    </location>
</feature>
<reference evidence="3 4" key="1">
    <citation type="submission" date="2024-09" db="EMBL/GenBank/DDBJ databases">
        <authorList>
            <person name="Sun Q."/>
            <person name="Mori K."/>
        </authorList>
    </citation>
    <scope>NUCLEOTIDE SEQUENCE [LARGE SCALE GENOMIC DNA]</scope>
    <source>
        <strain evidence="3 4">JCM 3028</strain>
    </source>
</reference>
<dbReference type="Proteomes" id="UP001589610">
    <property type="component" value="Unassembled WGS sequence"/>
</dbReference>
<dbReference type="NCBIfam" id="TIGR02605">
    <property type="entry name" value="CxxC_CxxC_SSSS"/>
    <property type="match status" value="1"/>
</dbReference>
<keyword evidence="4" id="KW-1185">Reference proteome</keyword>
<evidence type="ECO:0000259" key="2">
    <source>
        <dbReference type="SMART" id="SM00834"/>
    </source>
</evidence>
<dbReference type="RefSeq" id="WP_344743597.1">
    <property type="nucleotide sequence ID" value="NZ_BAAAWW010000027.1"/>
</dbReference>
<accession>A0ABV5TMI0</accession>
<evidence type="ECO:0000313" key="3">
    <source>
        <dbReference type="EMBL" id="MFB9680330.1"/>
    </source>
</evidence>
<evidence type="ECO:0000256" key="1">
    <source>
        <dbReference type="SAM" id="MobiDB-lite"/>
    </source>
</evidence>
<name>A0ABV5TMI0_9ACTN</name>
<comment type="caution">
    <text evidence="3">The sequence shown here is derived from an EMBL/GenBank/DDBJ whole genome shotgun (WGS) entry which is preliminary data.</text>
</comment>